<reference evidence="4 5" key="1">
    <citation type="submission" date="2017-06" db="EMBL/GenBank/DDBJ databases">
        <title>Global population genomics of the pathogenic fungus Cryptococcus neoformans var. grubii.</title>
        <authorList>
            <person name="Cuomo C."/>
            <person name="Litvintseva A."/>
            <person name="Chen Y."/>
            <person name="Young S."/>
            <person name="Zeng Q."/>
            <person name="Chapman S."/>
            <person name="Gujja S."/>
            <person name="Saif S."/>
            <person name="Birren B."/>
        </authorList>
    </citation>
    <scope>NUCLEOTIDE SEQUENCE [LARGE SCALE GENOMIC DNA]</scope>
    <source>
        <strain evidence="4 5">Tu259-1</strain>
    </source>
</reference>
<evidence type="ECO:0000256" key="2">
    <source>
        <dbReference type="ARBA" id="ARBA00023242"/>
    </source>
</evidence>
<dbReference type="SUPFAM" id="SSF52540">
    <property type="entry name" value="P-loop containing nucleoside triphosphate hydrolases"/>
    <property type="match status" value="1"/>
</dbReference>
<dbReference type="GO" id="GO:0033063">
    <property type="term" value="C:Rad51B-Rad51C-Rad51D-XRCC2 complex"/>
    <property type="evidence" value="ECO:0007669"/>
    <property type="project" value="TreeGrafter"/>
</dbReference>
<dbReference type="GO" id="GO:0007131">
    <property type="term" value="P:reciprocal meiotic recombination"/>
    <property type="evidence" value="ECO:0007669"/>
    <property type="project" value="TreeGrafter"/>
</dbReference>
<dbReference type="InterPro" id="IPR051988">
    <property type="entry name" value="HRR_RAD51_Paralog"/>
</dbReference>
<dbReference type="GO" id="GO:0005815">
    <property type="term" value="C:microtubule organizing center"/>
    <property type="evidence" value="ECO:0007669"/>
    <property type="project" value="TreeGrafter"/>
</dbReference>
<dbReference type="AlphaFoldDB" id="A0A854QP61"/>
<dbReference type="GO" id="GO:0000723">
    <property type="term" value="P:telomere maintenance"/>
    <property type="evidence" value="ECO:0007669"/>
    <property type="project" value="TreeGrafter"/>
</dbReference>
<dbReference type="Gene3D" id="3.40.50.300">
    <property type="entry name" value="P-loop containing nucleotide triphosphate hydrolases"/>
    <property type="match status" value="1"/>
</dbReference>
<proteinExistence type="predicted"/>
<evidence type="ECO:0000259" key="3">
    <source>
        <dbReference type="Pfam" id="PF08423"/>
    </source>
</evidence>
<dbReference type="InterPro" id="IPR027417">
    <property type="entry name" value="P-loop_NTPase"/>
</dbReference>
<dbReference type="GO" id="GO:0000400">
    <property type="term" value="F:four-way junction DNA binding"/>
    <property type="evidence" value="ECO:0007669"/>
    <property type="project" value="TreeGrafter"/>
</dbReference>
<dbReference type="Pfam" id="PF08423">
    <property type="entry name" value="Rad51"/>
    <property type="match status" value="1"/>
</dbReference>
<protein>
    <recommendedName>
        <fullName evidence="3">Rad51-like C-terminal domain-containing protein</fullName>
    </recommendedName>
</protein>
<dbReference type="PANTHER" id="PTHR46457">
    <property type="entry name" value="DNA REPAIR PROTEIN RAD51 HOMOLOG 4"/>
    <property type="match status" value="1"/>
</dbReference>
<dbReference type="PANTHER" id="PTHR46457:SF1">
    <property type="entry name" value="DNA REPAIR PROTEIN RAD51 HOMOLOG 4"/>
    <property type="match status" value="1"/>
</dbReference>
<sequence>MLLKRIVDKLPSELASLIPELESAGIKTTESVIFTHQPTIISSTSTLNSQQLEALVSYCIRLTAGKSQIASDIDNYEVIGPWLGFGVKGLDELLDDWDGVGVLEIAGPRKVGKSLLALHAALNVLVENPEAICTWMDTEGTFAPERAGKVLEAWKIQNSTSVLSRITVLPCFKLDDMYEALGLLKETAISQAEEPRTKILIIDNIFTYFKDRLTNTSAQGHAELVTVMEDVANITYSQNIVSIVINSTVTSIPTNPLSRFNKLNIKPALGSSFTYTTDATLLIQETGKVFGMLDEEERERIKKAPGLRGSVEIVRSRISQTEGWAVFETDGTKLYDVVAPSNAPEYPRGVPRPATGPLRNTMIP</sequence>
<dbReference type="Proteomes" id="UP000199727">
    <property type="component" value="Unassembled WGS sequence"/>
</dbReference>
<dbReference type="GO" id="GO:0005657">
    <property type="term" value="C:replication fork"/>
    <property type="evidence" value="ECO:0007669"/>
    <property type="project" value="TreeGrafter"/>
</dbReference>
<dbReference type="GO" id="GO:0000724">
    <property type="term" value="P:double-strand break repair via homologous recombination"/>
    <property type="evidence" value="ECO:0007669"/>
    <property type="project" value="TreeGrafter"/>
</dbReference>
<name>A0A854QP61_CRYNE</name>
<dbReference type="GO" id="GO:0008094">
    <property type="term" value="F:ATP-dependent activity, acting on DNA"/>
    <property type="evidence" value="ECO:0007669"/>
    <property type="project" value="TreeGrafter"/>
</dbReference>
<feature type="domain" description="Rad51-like C-terminal" evidence="3">
    <location>
        <begin position="86"/>
        <end position="283"/>
    </location>
</feature>
<dbReference type="OrthoDB" id="336321at2759"/>
<dbReference type="InterPro" id="IPR013632">
    <property type="entry name" value="Rad51_C"/>
</dbReference>
<accession>A0A854QP61</accession>
<keyword evidence="2" id="KW-0539">Nucleus</keyword>
<gene>
    <name evidence="4" type="ORF">C361_01647</name>
</gene>
<comment type="caution">
    <text evidence="4">The sequence shown here is derived from an EMBL/GenBank/DDBJ whole genome shotgun (WGS) entry which is preliminary data.</text>
</comment>
<dbReference type="GO" id="GO:0003697">
    <property type="term" value="F:single-stranded DNA binding"/>
    <property type="evidence" value="ECO:0007669"/>
    <property type="project" value="TreeGrafter"/>
</dbReference>
<dbReference type="GO" id="GO:0042148">
    <property type="term" value="P:DNA strand invasion"/>
    <property type="evidence" value="ECO:0007669"/>
    <property type="project" value="TreeGrafter"/>
</dbReference>
<comment type="subcellular location">
    <subcellularLocation>
        <location evidence="1">Nucleus</location>
    </subcellularLocation>
</comment>
<evidence type="ECO:0000313" key="4">
    <source>
        <dbReference type="EMBL" id="OXG25687.1"/>
    </source>
</evidence>
<organism evidence="4 5">
    <name type="scientific">Cryptococcus neoformans Tu259-1</name>
    <dbReference type="NCBI Taxonomy" id="1230072"/>
    <lineage>
        <taxon>Eukaryota</taxon>
        <taxon>Fungi</taxon>
        <taxon>Dikarya</taxon>
        <taxon>Basidiomycota</taxon>
        <taxon>Agaricomycotina</taxon>
        <taxon>Tremellomycetes</taxon>
        <taxon>Tremellales</taxon>
        <taxon>Cryptococcaceae</taxon>
        <taxon>Cryptococcus</taxon>
        <taxon>Cryptococcus neoformans species complex</taxon>
    </lineage>
</organism>
<evidence type="ECO:0000256" key="1">
    <source>
        <dbReference type="ARBA" id="ARBA00004123"/>
    </source>
</evidence>
<dbReference type="EMBL" id="AMKT01000027">
    <property type="protein sequence ID" value="OXG25687.1"/>
    <property type="molecule type" value="Genomic_DNA"/>
</dbReference>
<evidence type="ECO:0000313" key="5">
    <source>
        <dbReference type="Proteomes" id="UP000199727"/>
    </source>
</evidence>